<dbReference type="Pfam" id="PF13621">
    <property type="entry name" value="Cupin_8"/>
    <property type="match status" value="1"/>
</dbReference>
<reference evidence="3 4" key="1">
    <citation type="journal article" date="2014" name="BMC Genomics">
        <title>Comparative genomics of the major fungal agents of human and animal Sporotrichosis: Sporothrix schenckii and Sporothrix brasiliensis.</title>
        <authorList>
            <person name="Teixeira M.M."/>
            <person name="de Almeida L.G."/>
            <person name="Kubitschek-Barreira P."/>
            <person name="Alves F.L."/>
            <person name="Kioshima E.S."/>
            <person name="Abadio A.K."/>
            <person name="Fernandes L."/>
            <person name="Derengowski L.S."/>
            <person name="Ferreira K.S."/>
            <person name="Souza R.C."/>
            <person name="Ruiz J.C."/>
            <person name="de Andrade N.C."/>
            <person name="Paes H.C."/>
            <person name="Nicola A.M."/>
            <person name="Albuquerque P."/>
            <person name="Gerber A.L."/>
            <person name="Martins V.P."/>
            <person name="Peconick L.D."/>
            <person name="Neto A.V."/>
            <person name="Chaucanez C.B."/>
            <person name="Silva P.A."/>
            <person name="Cunha O.L."/>
            <person name="de Oliveira F.F."/>
            <person name="dos Santos T.C."/>
            <person name="Barros A.L."/>
            <person name="Soares M.A."/>
            <person name="de Oliveira L.M."/>
            <person name="Marini M.M."/>
            <person name="Villalobos-Duno H."/>
            <person name="Cunha M.M."/>
            <person name="de Hoog S."/>
            <person name="da Silveira J.F."/>
            <person name="Henrissat B."/>
            <person name="Nino-Vega G.A."/>
            <person name="Cisalpino P.S."/>
            <person name="Mora-Montes H.M."/>
            <person name="Almeida S.R."/>
            <person name="Stajich J.E."/>
            <person name="Lopes-Bezerra L.M."/>
            <person name="Vasconcelos A.T."/>
            <person name="Felipe M.S."/>
        </authorList>
    </citation>
    <scope>NUCLEOTIDE SEQUENCE [LARGE SCALE GENOMIC DNA]</scope>
    <source>
        <strain evidence="3 4">1099-18</strain>
    </source>
</reference>
<feature type="region of interest" description="Disordered" evidence="1">
    <location>
        <begin position="203"/>
        <end position="270"/>
    </location>
</feature>
<name>A0A0F2M2T4_SPOSC</name>
<dbReference type="PROSITE" id="PS51184">
    <property type="entry name" value="JMJC"/>
    <property type="match status" value="1"/>
</dbReference>
<evidence type="ECO:0000256" key="1">
    <source>
        <dbReference type="SAM" id="MobiDB-lite"/>
    </source>
</evidence>
<dbReference type="PANTHER" id="PTHR12461">
    <property type="entry name" value="HYPOXIA-INDUCIBLE FACTOR 1 ALPHA INHIBITOR-RELATED"/>
    <property type="match status" value="1"/>
</dbReference>
<dbReference type="Proteomes" id="UP000033710">
    <property type="component" value="Unassembled WGS sequence"/>
</dbReference>
<dbReference type="VEuPathDB" id="FungiDB:SPSK_04177"/>
<reference evidence="3 4" key="2">
    <citation type="journal article" date="2015" name="Eukaryot. Cell">
        <title>Asexual propagation of a virulent clone complex in a human and feline outbreak of sporotrichosis.</title>
        <authorList>
            <person name="Teixeira Mde M."/>
            <person name="Rodrigues A.M."/>
            <person name="Tsui C.K."/>
            <person name="de Almeida L.G."/>
            <person name="Van Diepeningen A.D."/>
            <person name="van den Ende B.G."/>
            <person name="Fernandes G.F."/>
            <person name="Kano R."/>
            <person name="Hamelin R.C."/>
            <person name="Lopes-Bezerra L.M."/>
            <person name="Vasconcelos A.T."/>
            <person name="de Hoog S."/>
            <person name="de Camargo Z.P."/>
            <person name="Felipe M.S."/>
        </authorList>
    </citation>
    <scope>NUCLEOTIDE SEQUENCE [LARGE SCALE GENOMIC DNA]</scope>
    <source>
        <strain evidence="3 4">1099-18</strain>
    </source>
</reference>
<comment type="caution">
    <text evidence="3">The sequence shown here is derived from an EMBL/GenBank/DDBJ whole genome shotgun (WGS) entry which is preliminary data.</text>
</comment>
<dbReference type="SUPFAM" id="SSF51197">
    <property type="entry name" value="Clavaminate synthase-like"/>
    <property type="match status" value="1"/>
</dbReference>
<protein>
    <recommendedName>
        <fullName evidence="2">JmjC domain-containing protein</fullName>
    </recommendedName>
</protein>
<evidence type="ECO:0000259" key="2">
    <source>
        <dbReference type="PROSITE" id="PS51184"/>
    </source>
</evidence>
<feature type="region of interest" description="Disordered" evidence="1">
    <location>
        <begin position="1"/>
        <end position="20"/>
    </location>
</feature>
<dbReference type="KEGG" id="ssck:SPSK_04177"/>
<feature type="compositionally biased region" description="Polar residues" evidence="1">
    <location>
        <begin position="249"/>
        <end position="265"/>
    </location>
</feature>
<sequence length="568" mass="62371">MLGPSPTALLPDGHRPTGNASKTAREALQIATTAMATLHAALWAHCLTAARQMTEDGSDDANTLSGLEGCGAPLVDLLRRQATQIVHLDDEDTGHVRRVNTALVARRLDDLIDIAHARFYAYAPSDVPDCWRHLYTDASILLFALRWAAFWNNTARLSDDDLDNLVRPLDLALILAGGAGPPSRGHTWIHASLDLLHSILEEEDSGGDNDEDAREEGPHPQKRRRLGGDGPKHPRTTPDFSAGPMFNEADTNSAENTDNTENSTFIPPVRHPVPCCGPLGLEEFQEYLDRDRGHSRTPLVLADMQDDWPAQQPGGRPWSSPAYLRWCTLRGRRLVPVEVGRSYVDAGWTQAIVPMGDVLDHLTGRRQRRSEPPTAAGTGPMYLAQHTLFTQIPQLRHDIAIPDACYTTTQTWVDDDDNDDYDDDRHSGSDAEAGADVLLHAWLGPAGTITPLHTDPHHNLLAQVVGRKYVRLYAPANTPALRPRGCEAGGVDMGNTSQVDVGVMEGWDADAGGHDVDGEVTDDDKASFQSVPYMDCILGPGDTLYIPQGWWHYVRSLSVSFSVSFWWN</sequence>
<dbReference type="InterPro" id="IPR003347">
    <property type="entry name" value="JmjC_dom"/>
</dbReference>
<accession>A0A0F2M2T4</accession>
<feature type="compositionally biased region" description="Acidic residues" evidence="1">
    <location>
        <begin position="203"/>
        <end position="214"/>
    </location>
</feature>
<organism evidence="3 4">
    <name type="scientific">Sporothrix schenckii 1099-18</name>
    <dbReference type="NCBI Taxonomy" id="1397361"/>
    <lineage>
        <taxon>Eukaryota</taxon>
        <taxon>Fungi</taxon>
        <taxon>Dikarya</taxon>
        <taxon>Ascomycota</taxon>
        <taxon>Pezizomycotina</taxon>
        <taxon>Sordariomycetes</taxon>
        <taxon>Sordariomycetidae</taxon>
        <taxon>Ophiostomatales</taxon>
        <taxon>Ophiostomataceae</taxon>
        <taxon>Sporothrix</taxon>
    </lineage>
</organism>
<dbReference type="InterPro" id="IPR041667">
    <property type="entry name" value="Cupin_8"/>
</dbReference>
<proteinExistence type="predicted"/>
<dbReference type="RefSeq" id="XP_016586105.1">
    <property type="nucleotide sequence ID" value="XM_016730988.1"/>
</dbReference>
<dbReference type="OrthoDB" id="47172at2759"/>
<dbReference type="Gene3D" id="2.60.120.650">
    <property type="entry name" value="Cupin"/>
    <property type="match status" value="1"/>
</dbReference>
<dbReference type="SMART" id="SM00558">
    <property type="entry name" value="JmjC"/>
    <property type="match status" value="1"/>
</dbReference>
<dbReference type="GeneID" id="27666265"/>
<evidence type="ECO:0000313" key="4">
    <source>
        <dbReference type="Proteomes" id="UP000033710"/>
    </source>
</evidence>
<dbReference type="EMBL" id="AXCR01000010">
    <property type="protein sequence ID" value="KJR83429.1"/>
    <property type="molecule type" value="Genomic_DNA"/>
</dbReference>
<feature type="domain" description="JmjC" evidence="2">
    <location>
        <begin position="390"/>
        <end position="568"/>
    </location>
</feature>
<dbReference type="PANTHER" id="PTHR12461:SF101">
    <property type="entry name" value="TRNA WYBUTOSINE-SYNTHESIZING PROTEIN 4"/>
    <property type="match status" value="1"/>
</dbReference>
<evidence type="ECO:0000313" key="3">
    <source>
        <dbReference type="EMBL" id="KJR83429.1"/>
    </source>
</evidence>
<gene>
    <name evidence="3" type="ORF">SPSK_04177</name>
</gene>
<dbReference type="AlphaFoldDB" id="A0A0F2M2T4"/>